<dbReference type="InterPro" id="IPR026960">
    <property type="entry name" value="RVT-Znf"/>
</dbReference>
<evidence type="ECO:0000313" key="3">
    <source>
        <dbReference type="Proteomes" id="UP000596661"/>
    </source>
</evidence>
<evidence type="ECO:0000313" key="2">
    <source>
        <dbReference type="EnsemblPlants" id="cds.evm.model.01.1275"/>
    </source>
</evidence>
<dbReference type="OMA" id="EMRIVIM"/>
<name>A0A803NGC8_CANSA</name>
<organism evidence="2 3">
    <name type="scientific">Cannabis sativa</name>
    <name type="common">Hemp</name>
    <name type="synonym">Marijuana</name>
    <dbReference type="NCBI Taxonomy" id="3483"/>
    <lineage>
        <taxon>Eukaryota</taxon>
        <taxon>Viridiplantae</taxon>
        <taxon>Streptophyta</taxon>
        <taxon>Embryophyta</taxon>
        <taxon>Tracheophyta</taxon>
        <taxon>Spermatophyta</taxon>
        <taxon>Magnoliopsida</taxon>
        <taxon>eudicotyledons</taxon>
        <taxon>Gunneridae</taxon>
        <taxon>Pentapetalae</taxon>
        <taxon>rosids</taxon>
        <taxon>fabids</taxon>
        <taxon>Rosales</taxon>
        <taxon>Cannabaceae</taxon>
        <taxon>Cannabis</taxon>
    </lineage>
</organism>
<protein>
    <recommendedName>
        <fullName evidence="1">Reverse transcriptase zinc-binding domain-containing protein</fullName>
    </recommendedName>
</protein>
<proteinExistence type="predicted"/>
<dbReference type="PANTHER" id="PTHR47481">
    <property type="match status" value="1"/>
</dbReference>
<dbReference type="EMBL" id="UZAU01000024">
    <property type="status" value="NOT_ANNOTATED_CDS"/>
    <property type="molecule type" value="Genomic_DNA"/>
</dbReference>
<dbReference type="EnsemblPlants" id="evm.model.01.1275">
    <property type="protein sequence ID" value="cds.evm.model.01.1275"/>
    <property type="gene ID" value="evm.TU.01.1275"/>
</dbReference>
<evidence type="ECO:0000259" key="1">
    <source>
        <dbReference type="Pfam" id="PF13966"/>
    </source>
</evidence>
<keyword evidence="3" id="KW-1185">Reference proteome</keyword>
<sequence>MASSSTRFDLEMFDGTGDFILWKEKMMAILIYQKLDSALEDQLEKAIIMNLADNVLRQVIGEKIALGTWMKLNHLYMAKSTATKIFLKGKFYGFKMNAVNSLKQNLDELNKIVLSLTNMGESIKEEDQPVILLNGLPDQFKEMRIVIMYSRETLTLEDVMSTLRSRDVELNWQKATRQESRQDEGTLDDEGCDYKTSNGVMRIIRGSMLVLEGTKRHGLYFLNGQTIMPAYAASVDKCYSNLLSDTIRAKEALEQCQNSLRQDPLNTQLHKEKHEARKLLLQKQKDYQSMLQQKSKVTWIKHGDDNFAIFHASIKGRRRQNMVLSMEQADGIRVNDPSKIGDAFLDNWDIVESVLCEAVISLLETGNILKESNSTVLTLVPKALIYYALSKDKQRWNEQVWGRFNTLKHSFTLWIAMHGRLRAKDRLCRFGIVGDSYCVLCNNQEETKDHLFFGCNRTMQCFNEIAAWMQWRHSDITLPRLTR</sequence>
<dbReference type="Proteomes" id="UP000596661">
    <property type="component" value="Chromosome 1"/>
</dbReference>
<dbReference type="PANTHER" id="PTHR47481:SF22">
    <property type="entry name" value="RETROTRANSPOSON GAG DOMAIN-CONTAINING PROTEIN"/>
    <property type="match status" value="1"/>
</dbReference>
<dbReference type="Pfam" id="PF13966">
    <property type="entry name" value="zf-RVT"/>
    <property type="match status" value="1"/>
</dbReference>
<reference evidence="2" key="2">
    <citation type="submission" date="2021-03" db="UniProtKB">
        <authorList>
            <consortium name="EnsemblPlants"/>
        </authorList>
    </citation>
    <scope>IDENTIFICATION</scope>
</reference>
<feature type="domain" description="Reverse transcriptase zinc-binding" evidence="1">
    <location>
        <begin position="391"/>
        <end position="459"/>
    </location>
</feature>
<dbReference type="Gramene" id="evm.model.01.1275">
    <property type="protein sequence ID" value="cds.evm.model.01.1275"/>
    <property type="gene ID" value="evm.TU.01.1275"/>
</dbReference>
<dbReference type="AlphaFoldDB" id="A0A803NGC8"/>
<reference evidence="2" key="1">
    <citation type="submission" date="2018-11" db="EMBL/GenBank/DDBJ databases">
        <authorList>
            <person name="Grassa J C."/>
        </authorList>
    </citation>
    <scope>NUCLEOTIDE SEQUENCE [LARGE SCALE GENOMIC DNA]</scope>
</reference>
<accession>A0A803NGC8</accession>
<dbReference type="Pfam" id="PF14223">
    <property type="entry name" value="Retrotran_gag_2"/>
    <property type="match status" value="1"/>
</dbReference>